<keyword evidence="12 17" id="KW-0573">Peptidoglycan synthesis</keyword>
<evidence type="ECO:0000256" key="9">
    <source>
        <dbReference type="ARBA" id="ARBA00022827"/>
    </source>
</evidence>
<dbReference type="Proteomes" id="UP000677913">
    <property type="component" value="Unassembled WGS sequence"/>
</dbReference>
<keyword evidence="6 17" id="KW-0963">Cytoplasm</keyword>
<dbReference type="Gene3D" id="3.90.78.10">
    <property type="entry name" value="UDP-N-acetylenolpyruvoylglucosamine reductase, C-terminal domain"/>
    <property type="match status" value="1"/>
</dbReference>
<comment type="function">
    <text evidence="2 17">Cell wall formation.</text>
</comment>
<dbReference type="InterPro" id="IPR036318">
    <property type="entry name" value="FAD-bd_PCMH-like_sf"/>
</dbReference>
<dbReference type="NCBIfam" id="TIGR00179">
    <property type="entry name" value="murB"/>
    <property type="match status" value="1"/>
</dbReference>
<dbReference type="EMBL" id="JAGSXH010000053">
    <property type="protein sequence ID" value="MBS2964533.1"/>
    <property type="molecule type" value="Genomic_DNA"/>
</dbReference>
<dbReference type="GO" id="GO:0005829">
    <property type="term" value="C:cytosol"/>
    <property type="evidence" value="ECO:0007669"/>
    <property type="project" value="TreeGrafter"/>
</dbReference>
<name>A0A8J7WNF5_9ACTN</name>
<proteinExistence type="inferred from homology"/>
<dbReference type="InterPro" id="IPR006094">
    <property type="entry name" value="Oxid_FAD_bind_N"/>
</dbReference>
<dbReference type="SUPFAM" id="SSF56194">
    <property type="entry name" value="Uridine diphospho-N-Acetylenolpyruvylglucosamine reductase, MurB, C-terminal domain"/>
    <property type="match status" value="1"/>
</dbReference>
<evidence type="ECO:0000256" key="2">
    <source>
        <dbReference type="ARBA" id="ARBA00003921"/>
    </source>
</evidence>
<dbReference type="GO" id="GO:0071555">
    <property type="term" value="P:cell wall organization"/>
    <property type="evidence" value="ECO:0007669"/>
    <property type="project" value="UniProtKB-KW"/>
</dbReference>
<evidence type="ECO:0000256" key="13">
    <source>
        <dbReference type="ARBA" id="ARBA00023002"/>
    </source>
</evidence>
<comment type="similarity">
    <text evidence="5 17">Belongs to the MurB family.</text>
</comment>
<dbReference type="Gene3D" id="3.30.465.10">
    <property type="match status" value="1"/>
</dbReference>
<organism evidence="19 20">
    <name type="scientific">Actinocrinis puniceicyclus</name>
    <dbReference type="NCBI Taxonomy" id="977794"/>
    <lineage>
        <taxon>Bacteria</taxon>
        <taxon>Bacillati</taxon>
        <taxon>Actinomycetota</taxon>
        <taxon>Actinomycetes</taxon>
        <taxon>Catenulisporales</taxon>
        <taxon>Actinospicaceae</taxon>
        <taxon>Actinocrinis</taxon>
    </lineage>
</organism>
<dbReference type="InterPro" id="IPR011601">
    <property type="entry name" value="MurB_C"/>
</dbReference>
<protein>
    <recommendedName>
        <fullName evidence="17">UDP-N-acetylenolpyruvoylglucosamine reductase</fullName>
        <ecNumber evidence="17">1.3.1.98</ecNumber>
    </recommendedName>
    <alternativeName>
        <fullName evidence="17">UDP-N-acetylmuramate dehydrogenase</fullName>
    </alternativeName>
</protein>
<keyword evidence="11 17" id="KW-0133">Cell shape</keyword>
<evidence type="ECO:0000256" key="7">
    <source>
        <dbReference type="ARBA" id="ARBA00022618"/>
    </source>
</evidence>
<dbReference type="PROSITE" id="PS51387">
    <property type="entry name" value="FAD_PCMH"/>
    <property type="match status" value="1"/>
</dbReference>
<dbReference type="PANTHER" id="PTHR21071:SF4">
    <property type="entry name" value="UDP-N-ACETYLENOLPYRUVOYLGLUCOSAMINE REDUCTASE"/>
    <property type="match status" value="1"/>
</dbReference>
<comment type="caution">
    <text evidence="19">The sequence shown here is derived from an EMBL/GenBank/DDBJ whole genome shotgun (WGS) entry which is preliminary data.</text>
</comment>
<evidence type="ECO:0000256" key="3">
    <source>
        <dbReference type="ARBA" id="ARBA00004496"/>
    </source>
</evidence>
<dbReference type="InterPro" id="IPR016166">
    <property type="entry name" value="FAD-bd_PCMH"/>
</dbReference>
<dbReference type="GO" id="GO:0008360">
    <property type="term" value="P:regulation of cell shape"/>
    <property type="evidence" value="ECO:0007669"/>
    <property type="project" value="UniProtKB-KW"/>
</dbReference>
<dbReference type="GO" id="GO:0051301">
    <property type="term" value="P:cell division"/>
    <property type="evidence" value="ECO:0007669"/>
    <property type="project" value="UniProtKB-KW"/>
</dbReference>
<comment type="cofactor">
    <cofactor evidence="1 17">
        <name>FAD</name>
        <dbReference type="ChEBI" id="CHEBI:57692"/>
    </cofactor>
</comment>
<sequence>MTGGYEHAVTLAPYTTLRLGGPADHFFTADTDANLVAAIRDVEGHGDDLLILGGGSNLVIGDEGFRGTVVRIATTGVTIRDGLMSVAAGVGWDDVVAQAVDEGLSGIECLSGIPGLAGATPIQNVGAYGQDVSQTIVMVDAYDRVAERMVLLDNADCAFTYRHSVFKDAVLTDAVSGEARSAGRYVVTRVHFQLSDAGGLSAPIRYKDVASALGLAVGERAPLKAVREAVIEQRRRRGMVLDPADHDTWSAGSFFTNPILDAGAFAALAARCETPPPHYPEPDGRFKTLAAWLIEQAGFGKGYGSGPVSLSTKHTLALTNRGGASTADLLRLAAEVRDGVAARFGVTLVPEPAFVPDLTW</sequence>
<dbReference type="Pfam" id="PF02873">
    <property type="entry name" value="MurB_C"/>
    <property type="match status" value="1"/>
</dbReference>
<comment type="subcellular location">
    <subcellularLocation>
        <location evidence="3 17">Cytoplasm</location>
    </subcellularLocation>
</comment>
<dbReference type="InterPro" id="IPR036635">
    <property type="entry name" value="MurB_C_sf"/>
</dbReference>
<keyword evidence="7 17" id="KW-0132">Cell division</keyword>
<evidence type="ECO:0000313" key="19">
    <source>
        <dbReference type="EMBL" id="MBS2964533.1"/>
    </source>
</evidence>
<dbReference type="Gene3D" id="3.30.43.10">
    <property type="entry name" value="Uridine Diphospho-n-acetylenolpyruvylglucosamine Reductase, domain 2"/>
    <property type="match status" value="1"/>
</dbReference>
<dbReference type="InterPro" id="IPR003170">
    <property type="entry name" value="MurB"/>
</dbReference>
<evidence type="ECO:0000256" key="11">
    <source>
        <dbReference type="ARBA" id="ARBA00022960"/>
    </source>
</evidence>
<evidence type="ECO:0000259" key="18">
    <source>
        <dbReference type="PROSITE" id="PS51387"/>
    </source>
</evidence>
<feature type="active site" evidence="17">
    <location>
        <position position="351"/>
    </location>
</feature>
<dbReference type="EC" id="1.3.1.98" evidence="17"/>
<dbReference type="GO" id="GO:0071949">
    <property type="term" value="F:FAD binding"/>
    <property type="evidence" value="ECO:0007669"/>
    <property type="project" value="InterPro"/>
</dbReference>
<feature type="active site" description="Proton donor" evidence="17">
    <location>
        <position position="253"/>
    </location>
</feature>
<dbReference type="RefSeq" id="WP_211468895.1">
    <property type="nucleotide sequence ID" value="NZ_JAGSXH010000053.1"/>
</dbReference>
<evidence type="ECO:0000256" key="12">
    <source>
        <dbReference type="ARBA" id="ARBA00022984"/>
    </source>
</evidence>
<evidence type="ECO:0000256" key="4">
    <source>
        <dbReference type="ARBA" id="ARBA00004752"/>
    </source>
</evidence>
<dbReference type="GO" id="GO:0008762">
    <property type="term" value="F:UDP-N-acetylmuramate dehydrogenase activity"/>
    <property type="evidence" value="ECO:0007669"/>
    <property type="project" value="UniProtKB-UniRule"/>
</dbReference>
<keyword evidence="13 17" id="KW-0560">Oxidoreductase</keyword>
<dbReference type="Pfam" id="PF01565">
    <property type="entry name" value="FAD_binding_4"/>
    <property type="match status" value="1"/>
</dbReference>
<keyword evidence="14 17" id="KW-0131">Cell cycle</keyword>
<dbReference type="AlphaFoldDB" id="A0A8J7WNF5"/>
<dbReference type="HAMAP" id="MF_00037">
    <property type="entry name" value="MurB"/>
    <property type="match status" value="1"/>
</dbReference>
<comment type="catalytic activity">
    <reaction evidence="16 17">
        <text>UDP-N-acetyl-alpha-D-muramate + NADP(+) = UDP-N-acetyl-3-O-(1-carboxyvinyl)-alpha-D-glucosamine + NADPH + H(+)</text>
        <dbReference type="Rhea" id="RHEA:12248"/>
        <dbReference type="ChEBI" id="CHEBI:15378"/>
        <dbReference type="ChEBI" id="CHEBI:57783"/>
        <dbReference type="ChEBI" id="CHEBI:58349"/>
        <dbReference type="ChEBI" id="CHEBI:68483"/>
        <dbReference type="ChEBI" id="CHEBI:70757"/>
        <dbReference type="EC" id="1.3.1.98"/>
    </reaction>
</comment>
<gene>
    <name evidence="17" type="primary">murB</name>
    <name evidence="19" type="ORF">KGA66_15855</name>
</gene>
<evidence type="ECO:0000256" key="14">
    <source>
        <dbReference type="ARBA" id="ARBA00023306"/>
    </source>
</evidence>
<dbReference type="UniPathway" id="UPA00219"/>
<evidence type="ECO:0000256" key="6">
    <source>
        <dbReference type="ARBA" id="ARBA00022490"/>
    </source>
</evidence>
<evidence type="ECO:0000256" key="8">
    <source>
        <dbReference type="ARBA" id="ARBA00022630"/>
    </source>
</evidence>
<comment type="pathway">
    <text evidence="4 17">Cell wall biogenesis; peptidoglycan biosynthesis.</text>
</comment>
<keyword evidence="15 17" id="KW-0961">Cell wall biogenesis/degradation</keyword>
<evidence type="ECO:0000256" key="5">
    <source>
        <dbReference type="ARBA" id="ARBA00010485"/>
    </source>
</evidence>
<keyword evidence="10 17" id="KW-0521">NADP</keyword>
<evidence type="ECO:0000256" key="15">
    <source>
        <dbReference type="ARBA" id="ARBA00023316"/>
    </source>
</evidence>
<feature type="domain" description="FAD-binding PCMH-type" evidence="18">
    <location>
        <begin position="19"/>
        <end position="197"/>
    </location>
</feature>
<evidence type="ECO:0000256" key="16">
    <source>
        <dbReference type="ARBA" id="ARBA00048914"/>
    </source>
</evidence>
<dbReference type="SUPFAM" id="SSF56176">
    <property type="entry name" value="FAD-binding/transporter-associated domain-like"/>
    <property type="match status" value="1"/>
</dbReference>
<dbReference type="InterPro" id="IPR016169">
    <property type="entry name" value="FAD-bd_PCMH_sub2"/>
</dbReference>
<evidence type="ECO:0000313" key="20">
    <source>
        <dbReference type="Proteomes" id="UP000677913"/>
    </source>
</evidence>
<evidence type="ECO:0000256" key="1">
    <source>
        <dbReference type="ARBA" id="ARBA00001974"/>
    </source>
</evidence>
<dbReference type="PANTHER" id="PTHR21071">
    <property type="entry name" value="UDP-N-ACETYLENOLPYRUVOYLGLUCOSAMINE REDUCTASE"/>
    <property type="match status" value="1"/>
</dbReference>
<dbReference type="InterPro" id="IPR016167">
    <property type="entry name" value="FAD-bd_PCMH_sub1"/>
</dbReference>
<reference evidence="19" key="1">
    <citation type="submission" date="2021-04" db="EMBL/GenBank/DDBJ databases">
        <title>Genome based classification of Actinospica acidithermotolerans sp. nov., an actinobacterium isolated from an Indonesian hot spring.</title>
        <authorList>
            <person name="Kusuma A.B."/>
            <person name="Putra K.E."/>
            <person name="Nafisah S."/>
            <person name="Loh J."/>
            <person name="Nouioui I."/>
            <person name="Goodfellow M."/>
        </authorList>
    </citation>
    <scope>NUCLEOTIDE SEQUENCE</scope>
    <source>
        <strain evidence="19">DSM 45618</strain>
    </source>
</reference>
<accession>A0A8J7WNF5</accession>
<keyword evidence="9 17" id="KW-0274">FAD</keyword>
<dbReference type="GO" id="GO:0009252">
    <property type="term" value="P:peptidoglycan biosynthetic process"/>
    <property type="evidence" value="ECO:0007669"/>
    <property type="project" value="UniProtKB-UniRule"/>
</dbReference>
<keyword evidence="8 17" id="KW-0285">Flavoprotein</keyword>
<evidence type="ECO:0000256" key="17">
    <source>
        <dbReference type="HAMAP-Rule" id="MF_00037"/>
    </source>
</evidence>
<keyword evidence="20" id="KW-1185">Reference proteome</keyword>
<dbReference type="NCBIfam" id="NF010478">
    <property type="entry name" value="PRK13903.1"/>
    <property type="match status" value="1"/>
</dbReference>
<feature type="active site" evidence="17">
    <location>
        <position position="162"/>
    </location>
</feature>
<evidence type="ECO:0000256" key="10">
    <source>
        <dbReference type="ARBA" id="ARBA00022857"/>
    </source>
</evidence>